<dbReference type="InterPro" id="IPR012349">
    <property type="entry name" value="Split_barrel_FMN-bd"/>
</dbReference>
<comment type="caution">
    <text evidence="2">The sequence shown here is derived from an EMBL/GenBank/DDBJ whole genome shotgun (WGS) entry which is preliminary data.</text>
</comment>
<reference evidence="2 3" key="1">
    <citation type="submission" date="2023-03" db="EMBL/GenBank/DDBJ databases">
        <title>Bacillus Genome Sequencing.</title>
        <authorList>
            <person name="Dunlap C."/>
        </authorList>
    </citation>
    <scope>NUCLEOTIDE SEQUENCE [LARGE SCALE GENOMIC DNA]</scope>
    <source>
        <strain evidence="2 3">BD-525</strain>
    </source>
</reference>
<keyword evidence="3" id="KW-1185">Reference proteome</keyword>
<dbReference type="NCBIfam" id="TIGR04025">
    <property type="entry name" value="PPOX_FMN_DR2398"/>
    <property type="match status" value="1"/>
</dbReference>
<dbReference type="InterPro" id="IPR011576">
    <property type="entry name" value="Pyridox_Oxase_N"/>
</dbReference>
<dbReference type="EMBL" id="JARLKZ010000036">
    <property type="protein sequence ID" value="MEC0244179.1"/>
    <property type="molecule type" value="Genomic_DNA"/>
</dbReference>
<dbReference type="Gene3D" id="2.30.110.10">
    <property type="entry name" value="Electron Transport, Fmn-binding Protein, Chain A"/>
    <property type="match status" value="1"/>
</dbReference>
<dbReference type="PANTHER" id="PTHR42815">
    <property type="entry name" value="FAD-BINDING, PUTATIVE (AFU_ORTHOLOGUE AFUA_6G07600)-RELATED"/>
    <property type="match status" value="1"/>
</dbReference>
<protein>
    <submittedName>
        <fullName evidence="2">Pyridoxamine 5'-phosphate oxidase family protein</fullName>
    </submittedName>
</protein>
<dbReference type="RefSeq" id="WP_326091819.1">
    <property type="nucleotide sequence ID" value="NZ_JARLKZ010000036.1"/>
</dbReference>
<proteinExistence type="predicted"/>
<feature type="domain" description="Pyridoxamine 5'-phosphate oxidase N-terminal" evidence="1">
    <location>
        <begin position="33"/>
        <end position="153"/>
    </location>
</feature>
<dbReference type="InterPro" id="IPR024029">
    <property type="entry name" value="Pyridox_Oxase_FMN-dep"/>
</dbReference>
<dbReference type="Proteomes" id="UP001344632">
    <property type="component" value="Unassembled WGS sequence"/>
</dbReference>
<dbReference type="SUPFAM" id="SSF50475">
    <property type="entry name" value="FMN-binding split barrel"/>
    <property type="match status" value="1"/>
</dbReference>
<evidence type="ECO:0000259" key="1">
    <source>
        <dbReference type="Pfam" id="PF01243"/>
    </source>
</evidence>
<name>A0ABU6GWW8_9BACL</name>
<dbReference type="PANTHER" id="PTHR42815:SF2">
    <property type="entry name" value="FAD-BINDING, PUTATIVE (AFU_ORTHOLOGUE AFUA_6G07600)-RELATED"/>
    <property type="match status" value="1"/>
</dbReference>
<organism evidence="2 3">
    <name type="scientific">Paenibacillus dokdonensis</name>
    <dbReference type="NCBI Taxonomy" id="2567944"/>
    <lineage>
        <taxon>Bacteria</taxon>
        <taxon>Bacillati</taxon>
        <taxon>Bacillota</taxon>
        <taxon>Bacilli</taxon>
        <taxon>Bacillales</taxon>
        <taxon>Paenibacillaceae</taxon>
        <taxon>Paenibacillus</taxon>
    </lineage>
</organism>
<dbReference type="Pfam" id="PF01243">
    <property type="entry name" value="PNPOx_N"/>
    <property type="match status" value="1"/>
</dbReference>
<gene>
    <name evidence="2" type="ORF">P4H66_30670</name>
</gene>
<evidence type="ECO:0000313" key="3">
    <source>
        <dbReference type="Proteomes" id="UP001344632"/>
    </source>
</evidence>
<evidence type="ECO:0000313" key="2">
    <source>
        <dbReference type="EMBL" id="MEC0244179.1"/>
    </source>
</evidence>
<sequence>MSKFKDIIQSEEELEQLAGRPGELANNKVIAALDHNCRQFIALSPLVFISTSDAGGECDCSPRGDAPGFAYILDDQHLILPERPGNRRYDSLRNLLTNPHIGLIFVIPGLEETLRINGRGYVIRDMDLMERMSAQGKVPAAGIGIEVEECYIHCAKALKRSKLWQPDSWPARESLPDPASIIAEHAGRLRLSTREVRASLTESYEKRLY</sequence>
<accession>A0ABU6GWW8</accession>